<feature type="domain" description="Nrap protein" evidence="9">
    <location>
        <begin position="341"/>
        <end position="489"/>
    </location>
</feature>
<dbReference type="InterPro" id="IPR035370">
    <property type="entry name" value="Nrap_D5"/>
</dbReference>
<dbReference type="InterPro" id="IPR013715">
    <property type="entry name" value="DUF1746"/>
</dbReference>
<dbReference type="InterPro" id="IPR005554">
    <property type="entry name" value="NOL6/Upt22"/>
</dbReference>
<evidence type="ECO:0000256" key="3">
    <source>
        <dbReference type="ARBA" id="ARBA00022884"/>
    </source>
</evidence>
<feature type="transmembrane region" description="Helical" evidence="6">
    <location>
        <begin position="1303"/>
        <end position="1325"/>
    </location>
</feature>
<dbReference type="Pfam" id="PF08508">
    <property type="entry name" value="DUF1746"/>
    <property type="match status" value="1"/>
</dbReference>
<name>A0A8F2W443_CANAR</name>
<evidence type="ECO:0000256" key="4">
    <source>
        <dbReference type="ARBA" id="ARBA00023242"/>
    </source>
</evidence>
<feature type="region of interest" description="Disordered" evidence="5">
    <location>
        <begin position="1438"/>
        <end position="1468"/>
    </location>
</feature>
<evidence type="ECO:0000259" key="10">
    <source>
        <dbReference type="Pfam" id="PF17404"/>
    </source>
</evidence>
<reference evidence="14" key="1">
    <citation type="submission" date="2021-06" db="EMBL/GenBank/DDBJ databases">
        <title>Candida auris outbreak in lebanese hospital.</title>
        <authorList>
            <person name="Finianos M."/>
        </authorList>
    </citation>
    <scope>NUCLEOTIDE SEQUENCE</scope>
    <source>
        <strain evidence="14">CA7LBN</strain>
    </source>
</reference>
<feature type="compositionally biased region" description="Polar residues" evidence="5">
    <location>
        <begin position="1438"/>
        <end position="1449"/>
    </location>
</feature>
<dbReference type="InterPro" id="IPR035368">
    <property type="entry name" value="Nrap_D3"/>
</dbReference>
<dbReference type="Gene3D" id="3.30.70.3030">
    <property type="match status" value="1"/>
</dbReference>
<feature type="domain" description="Nrap protein" evidence="13">
    <location>
        <begin position="1037"/>
        <end position="1152"/>
    </location>
</feature>
<dbReference type="GO" id="GO:0003723">
    <property type="term" value="F:RNA binding"/>
    <property type="evidence" value="ECO:0007669"/>
    <property type="project" value="UniProtKB-KW"/>
</dbReference>
<dbReference type="Pfam" id="PF17404">
    <property type="entry name" value="Nrap_D3"/>
    <property type="match status" value="1"/>
</dbReference>
<dbReference type="Gene3D" id="3.30.70.3020">
    <property type="match status" value="1"/>
</dbReference>
<evidence type="ECO:0000256" key="1">
    <source>
        <dbReference type="ARBA" id="ARBA00004604"/>
    </source>
</evidence>
<feature type="domain" description="DUF1746" evidence="8">
    <location>
        <begin position="1249"/>
        <end position="1369"/>
    </location>
</feature>
<dbReference type="GO" id="GO:0034456">
    <property type="term" value="C:UTP-C complex"/>
    <property type="evidence" value="ECO:0007669"/>
    <property type="project" value="TreeGrafter"/>
</dbReference>
<dbReference type="Pfam" id="PF17405">
    <property type="entry name" value="Nrap_D4"/>
    <property type="match status" value="1"/>
</dbReference>
<dbReference type="GO" id="GO:0032545">
    <property type="term" value="C:CURI complex"/>
    <property type="evidence" value="ECO:0007669"/>
    <property type="project" value="TreeGrafter"/>
</dbReference>
<dbReference type="Pfam" id="PF17406">
    <property type="entry name" value="Nrap_D5"/>
    <property type="match status" value="1"/>
</dbReference>
<sequence length="1468" mass="165401">MAKRKLEKSAANVATEAEPLTNHEASNGSSLDHPVSEDERDEESGADSEEEEDEEEQEHKSSEPPSKKHKSQLTAQDVQTARETAELFKSNIFKLQIDELVSEVKIKDSHVARIEKALHRLHHCISQVPATEQLTLEEAEKKINSKKLVIPFPDPKPTKVNYKFGYLPPEHVALVGSFGLKTGIASQHGQGIDISLVMPKSLLSPKDYLNYRALYKRSFYMAYLAEHLLSLTKKENLPVKMSYYFLNDDVLCPVIKLESIKTDNEEDLCFHKTKFTINLIVSLPFGVFDTKKLLPDKNCIRVQSDIEELPPTPYYNSSVVSMTTHDYYLKYLYRNKKSAEAFKDACTLGRMWLQQRGFGSSLNTGGFGHFEFAILLSALLNGGGNSGNKILLHGFSSYQLFKGAIKYLATMDLLTGYLSFSSDLDQSSASKYVPEAGFNTPTIFDKNIKLNILWKMTKSSYQALRSHAIHSFDLLNDVVYDRFDAMFLRRTGPDVLKYDLTFRLTIPEELHDSFGALEKITFVTFDNYIKHKIYIILKNALGERATSIEIINDKVNNLFSLLKRKPSTQHSDTYLIGIELNPDECDKIVTKGPNDTDEEAAAKFRSFWGSKASLRRFKDGTIQHCVVWSIENNEPVASTIIHYALGLHLHPTITQHLTSSVSKFNAKLPVPSAASSSGQGVTGAANFTLLKESFEELCKVMYNLELPLSVKSILPASPSLRNTSMLQPVPFAVSNPDFWNDLVLQFESSSRWPDEIKALEKTKTAFLLKVSETLNKESTYKCFLTKDDSIPYMEDITLMNVLTPGGYGFRFRVLSERDEILYLRAVSNAGAQKAMVQKVYLKFNQKYLGSVKHSRTISILATHHTYYSPVVRLFKQWLDSQVLLNHFNDELVELLAMKPFVDPAPHTVPNSVEKGFLQVLDFIATWNWKDDGLILDLAKRTDSAADELENKLSDKLTVRAYQVIQSNFETIRKNDPSAMKTQFFVGTRDDPSGILWSSDVTLPIASRLTALARAAMRMVKEQNIDDQTLKLIFTPALNDFDFHIQLRKSDIARSSGVVKTGGYKNLSGNYTSFPDDITSRYDLTAMLVEELNKAFGNMIIFSARRCAALYDGENIVCGVYLPNTGNKKFRVSLAMDVKPSNEKDEVSLNKESHQVQKVTRTSPPEVHITFAAIFIREDGLGPMLAINTFQGLPGSSELTYNPPYSSTLLLPMDFSVQQYPTVEETIINNASVLYRRKKHFLTNLRQLVDGIGYVVIGLIYLRDISMLFAALRAFIHYCISNPYPTPSPTVTVSDVAKKRMKKFILTSILTVNVICLLKHLLFGVYTESITEDGYLYGGMTLQFIGERLPQSRLALLFLDMLITLIQIVYHHLMCCTDDSAVLKTRPLEISEEDTSCRSEIEGDGYNGNVSLIALDIFQGIVETLSFYETGSGSLWEMNTWNEDSTNEQPITPRRDGQAPQMSLSQLLA</sequence>
<feature type="transmembrane region" description="Helical" evidence="6">
    <location>
        <begin position="1353"/>
        <end position="1372"/>
    </location>
</feature>
<dbReference type="GO" id="GO:0006409">
    <property type="term" value="P:tRNA export from nucleus"/>
    <property type="evidence" value="ECO:0007669"/>
    <property type="project" value="TreeGrafter"/>
</dbReference>
<gene>
    <name evidence="14" type="ORF">CA7LBN_003747</name>
</gene>
<keyword evidence="3" id="KW-0694">RNA-binding</keyword>
<evidence type="ECO:0008006" key="15">
    <source>
        <dbReference type="Google" id="ProtNLM"/>
    </source>
</evidence>
<organism evidence="14">
    <name type="scientific">Candidozyma auris</name>
    <name type="common">Yeast</name>
    <name type="synonym">Candida auris</name>
    <dbReference type="NCBI Taxonomy" id="498019"/>
    <lineage>
        <taxon>Eukaryota</taxon>
        <taxon>Fungi</taxon>
        <taxon>Dikarya</taxon>
        <taxon>Ascomycota</taxon>
        <taxon>Saccharomycotina</taxon>
        <taxon>Pichiomycetes</taxon>
        <taxon>Metschnikowiaceae</taxon>
        <taxon>Candidozyma</taxon>
    </lineage>
</organism>
<feature type="domain" description="Nrap protein" evidence="7">
    <location>
        <begin position="192"/>
        <end position="337"/>
    </location>
</feature>
<feature type="region of interest" description="Disordered" evidence="5">
    <location>
        <begin position="1"/>
        <end position="78"/>
    </location>
</feature>
<evidence type="ECO:0000256" key="2">
    <source>
        <dbReference type="ARBA" id="ARBA00006674"/>
    </source>
</evidence>
<evidence type="ECO:0000313" key="14">
    <source>
        <dbReference type="EMBL" id="QWW24890.1"/>
    </source>
</evidence>
<feature type="domain" description="Nrap protein" evidence="11">
    <location>
        <begin position="674"/>
        <end position="861"/>
    </location>
</feature>
<dbReference type="InterPro" id="IPR035369">
    <property type="entry name" value="Nrap_D4"/>
</dbReference>
<dbReference type="PANTHER" id="PTHR17972:SF0">
    <property type="entry name" value="NUCLEOLAR PROTEIN 6"/>
    <property type="match status" value="1"/>
</dbReference>
<dbReference type="InterPro" id="IPR035367">
    <property type="entry name" value="Nrap_D2"/>
</dbReference>
<dbReference type="InterPro" id="IPR035371">
    <property type="entry name" value="Nrap_D6"/>
</dbReference>
<keyword evidence="4" id="KW-0539">Nucleus</keyword>
<evidence type="ECO:0000259" key="11">
    <source>
        <dbReference type="Pfam" id="PF17405"/>
    </source>
</evidence>
<accession>A0A8F2W443</accession>
<comment type="subcellular location">
    <subcellularLocation>
        <location evidence="1">Nucleus</location>
        <location evidence="1">Nucleolus</location>
    </subcellularLocation>
</comment>
<evidence type="ECO:0000259" key="8">
    <source>
        <dbReference type="Pfam" id="PF08508"/>
    </source>
</evidence>
<comment type="similarity">
    <text evidence="2">Belongs to the NRAP family.</text>
</comment>
<evidence type="ECO:0000256" key="5">
    <source>
        <dbReference type="SAM" id="MobiDB-lite"/>
    </source>
</evidence>
<evidence type="ECO:0000259" key="12">
    <source>
        <dbReference type="Pfam" id="PF17406"/>
    </source>
</evidence>
<dbReference type="GO" id="GO:0032040">
    <property type="term" value="C:small-subunit processome"/>
    <property type="evidence" value="ECO:0007669"/>
    <property type="project" value="TreeGrafter"/>
</dbReference>
<evidence type="ECO:0000256" key="6">
    <source>
        <dbReference type="SAM" id="Phobius"/>
    </source>
</evidence>
<evidence type="ECO:0000259" key="13">
    <source>
        <dbReference type="Pfam" id="PF17407"/>
    </source>
</evidence>
<dbReference type="PANTHER" id="PTHR17972">
    <property type="entry name" value="NUCLEOLAR RNA-ASSOCIATED PROTEIN"/>
    <property type="match status" value="1"/>
</dbReference>
<feature type="compositionally biased region" description="Polar residues" evidence="5">
    <location>
        <begin position="1459"/>
        <end position="1468"/>
    </location>
</feature>
<feature type="domain" description="Nrap protein" evidence="12">
    <location>
        <begin position="864"/>
        <end position="1034"/>
    </location>
</feature>
<dbReference type="Proteomes" id="UP000825438">
    <property type="component" value="Chromosome IV"/>
</dbReference>
<keyword evidence="6" id="KW-1133">Transmembrane helix</keyword>
<keyword evidence="6" id="KW-0472">Membrane</keyword>
<dbReference type="EMBL" id="CP076752">
    <property type="protein sequence ID" value="QWW24890.1"/>
    <property type="molecule type" value="Genomic_DNA"/>
</dbReference>
<evidence type="ECO:0000259" key="7">
    <source>
        <dbReference type="Pfam" id="PF03813"/>
    </source>
</evidence>
<dbReference type="Gene3D" id="1.10.1410.10">
    <property type="match status" value="2"/>
</dbReference>
<protein>
    <recommendedName>
        <fullName evidence="15">U3 small nucleolar RNA-associated protein 22</fullName>
    </recommendedName>
</protein>
<feature type="domain" description="Nrap protein" evidence="10">
    <location>
        <begin position="495"/>
        <end position="649"/>
    </location>
</feature>
<dbReference type="GO" id="GO:0006364">
    <property type="term" value="P:rRNA processing"/>
    <property type="evidence" value="ECO:0007669"/>
    <property type="project" value="TreeGrafter"/>
</dbReference>
<dbReference type="InterPro" id="IPR035082">
    <property type="entry name" value="Nrap_D1"/>
</dbReference>
<proteinExistence type="inferred from homology"/>
<keyword evidence="6" id="KW-0812">Transmembrane</keyword>
<dbReference type="Pfam" id="PF03813">
    <property type="entry name" value="Nrap"/>
    <property type="match status" value="1"/>
</dbReference>
<dbReference type="Pfam" id="PF17403">
    <property type="entry name" value="Nrap_D2"/>
    <property type="match status" value="1"/>
</dbReference>
<feature type="compositionally biased region" description="Acidic residues" evidence="5">
    <location>
        <begin position="38"/>
        <end position="56"/>
    </location>
</feature>
<dbReference type="Pfam" id="PF17407">
    <property type="entry name" value="Nrap_D6"/>
    <property type="match status" value="1"/>
</dbReference>
<evidence type="ECO:0000259" key="9">
    <source>
        <dbReference type="Pfam" id="PF17403"/>
    </source>
</evidence>
<feature type="transmembrane region" description="Helical" evidence="6">
    <location>
        <begin position="1250"/>
        <end position="1271"/>
    </location>
</feature>
<feature type="compositionally biased region" description="Basic and acidic residues" evidence="5">
    <location>
        <begin position="57"/>
        <end position="66"/>
    </location>
</feature>